<proteinExistence type="predicted"/>
<comment type="caution">
    <text evidence="1">The sequence shown here is derived from an EMBL/GenBank/DDBJ whole genome shotgun (WGS) entry which is preliminary data.</text>
</comment>
<protein>
    <submittedName>
        <fullName evidence="1">Uncharacterized protein</fullName>
    </submittedName>
</protein>
<gene>
    <name evidence="1" type="ORF">RUM43_008936</name>
</gene>
<name>A0AAN8PVP3_POLSC</name>
<dbReference type="Proteomes" id="UP001372834">
    <property type="component" value="Unassembled WGS sequence"/>
</dbReference>
<dbReference type="EMBL" id="JAWJWE010000038">
    <property type="protein sequence ID" value="KAK6623084.1"/>
    <property type="molecule type" value="Genomic_DNA"/>
</dbReference>
<sequence length="128" mass="14137">MPAIHSSGPLSKIETIDKIVLVDEVRVDARWRRATVTAAIASEPSGVAGMQSAALKTRLRLAEEWNLSSGRLVEVQCIKTECRRSVAQLLFMFSLATLYNTTCSDSMIDTLKKQVYDIPEFSVTSNSN</sequence>
<reference evidence="1 2" key="1">
    <citation type="submission" date="2023-10" db="EMBL/GenBank/DDBJ databases">
        <title>Genomes of two closely related lineages of the louse Polyplax serrata with different host specificities.</title>
        <authorList>
            <person name="Martinu J."/>
            <person name="Tarabai H."/>
            <person name="Stefka J."/>
            <person name="Hypsa V."/>
        </authorList>
    </citation>
    <scope>NUCLEOTIDE SEQUENCE [LARGE SCALE GENOMIC DNA]</scope>
    <source>
        <strain evidence="1">HR10_N</strain>
    </source>
</reference>
<dbReference type="AlphaFoldDB" id="A0AAN8PVP3"/>
<evidence type="ECO:0000313" key="1">
    <source>
        <dbReference type="EMBL" id="KAK6623084.1"/>
    </source>
</evidence>
<organism evidence="1 2">
    <name type="scientific">Polyplax serrata</name>
    <name type="common">Common mouse louse</name>
    <dbReference type="NCBI Taxonomy" id="468196"/>
    <lineage>
        <taxon>Eukaryota</taxon>
        <taxon>Metazoa</taxon>
        <taxon>Ecdysozoa</taxon>
        <taxon>Arthropoda</taxon>
        <taxon>Hexapoda</taxon>
        <taxon>Insecta</taxon>
        <taxon>Pterygota</taxon>
        <taxon>Neoptera</taxon>
        <taxon>Paraneoptera</taxon>
        <taxon>Psocodea</taxon>
        <taxon>Troctomorpha</taxon>
        <taxon>Phthiraptera</taxon>
        <taxon>Anoplura</taxon>
        <taxon>Polyplacidae</taxon>
        <taxon>Polyplax</taxon>
    </lineage>
</organism>
<evidence type="ECO:0000313" key="2">
    <source>
        <dbReference type="Proteomes" id="UP001372834"/>
    </source>
</evidence>
<accession>A0AAN8PVP3</accession>